<keyword evidence="7" id="KW-0812">Transmembrane</keyword>
<keyword evidence="4" id="KW-0249">Electron transport</keyword>
<keyword evidence="7" id="KW-0472">Membrane</keyword>
<dbReference type="GO" id="GO:0009055">
    <property type="term" value="F:electron transfer activity"/>
    <property type="evidence" value="ECO:0007669"/>
    <property type="project" value="InterPro"/>
</dbReference>
<evidence type="ECO:0000256" key="3">
    <source>
        <dbReference type="ARBA" id="ARBA00022723"/>
    </source>
</evidence>
<evidence type="ECO:0000313" key="10">
    <source>
        <dbReference type="Proteomes" id="UP000437131"/>
    </source>
</evidence>
<evidence type="ECO:0000256" key="2">
    <source>
        <dbReference type="ARBA" id="ARBA00022617"/>
    </source>
</evidence>
<feature type="transmembrane region" description="Helical" evidence="7">
    <location>
        <begin position="21"/>
        <end position="40"/>
    </location>
</feature>
<evidence type="ECO:0000256" key="4">
    <source>
        <dbReference type="ARBA" id="ARBA00022982"/>
    </source>
</evidence>
<dbReference type="Gene3D" id="1.10.760.10">
    <property type="entry name" value="Cytochrome c-like domain"/>
    <property type="match status" value="1"/>
</dbReference>
<feature type="domain" description="Cytochrome c" evidence="8">
    <location>
        <begin position="55"/>
        <end position="128"/>
    </location>
</feature>
<keyword evidence="1" id="KW-0813">Transport</keyword>
<dbReference type="PANTHER" id="PTHR37823">
    <property type="entry name" value="CYTOCHROME C-553-LIKE"/>
    <property type="match status" value="1"/>
</dbReference>
<keyword evidence="2 6" id="KW-0349">Heme</keyword>
<name>A0A844GW52_9CHRO</name>
<dbReference type="Proteomes" id="UP000437131">
    <property type="component" value="Unassembled WGS sequence"/>
</dbReference>
<protein>
    <submittedName>
        <fullName evidence="9">C-type cytochrome</fullName>
    </submittedName>
</protein>
<dbReference type="PROSITE" id="PS51007">
    <property type="entry name" value="CYTC"/>
    <property type="match status" value="1"/>
</dbReference>
<keyword evidence="5 6" id="KW-0408">Iron</keyword>
<dbReference type="AlphaFoldDB" id="A0A844GW52"/>
<evidence type="ECO:0000256" key="1">
    <source>
        <dbReference type="ARBA" id="ARBA00022448"/>
    </source>
</evidence>
<dbReference type="InterPro" id="IPR036909">
    <property type="entry name" value="Cyt_c-like_dom_sf"/>
</dbReference>
<dbReference type="GO" id="GO:0020037">
    <property type="term" value="F:heme binding"/>
    <property type="evidence" value="ECO:0007669"/>
    <property type="project" value="InterPro"/>
</dbReference>
<evidence type="ECO:0000313" key="9">
    <source>
        <dbReference type="EMBL" id="MTF39261.1"/>
    </source>
</evidence>
<dbReference type="InterPro" id="IPR009056">
    <property type="entry name" value="Cyt_c-like_dom"/>
</dbReference>
<evidence type="ECO:0000256" key="5">
    <source>
        <dbReference type="ARBA" id="ARBA00023004"/>
    </source>
</evidence>
<accession>A0A844GW52</accession>
<dbReference type="RefSeq" id="WP_015220833.1">
    <property type="nucleotide sequence ID" value="NZ_WMIA01000011.1"/>
</dbReference>
<dbReference type="PANTHER" id="PTHR37823:SF1">
    <property type="entry name" value="CYTOCHROME C-553-LIKE"/>
    <property type="match status" value="1"/>
</dbReference>
<gene>
    <name evidence="9" type="ORF">GGC33_10005</name>
</gene>
<sequence length="128" mass="14061">MNNQLLETQLNDNSTQNKTTGNILAIVIIVLISLTIWWLFPISDPYVQEVLSLEGNKTRGEAIFQVNCAGCHGLNGAGNVGPSLLNVTKHKSDSQIIKQVISGKTPPMPKFQTSTEDMADLLNYLHQL</sequence>
<reference evidence="9 10" key="1">
    <citation type="submission" date="2019-11" db="EMBL/GenBank/DDBJ databases">
        <title>Isolation of a new High Light Tolerant Cyanobacteria.</title>
        <authorList>
            <person name="Dobson Z."/>
            <person name="Vaughn N."/>
            <person name="Vaughn M."/>
            <person name="Fromme P."/>
            <person name="Mazor Y."/>
        </authorList>
    </citation>
    <scope>NUCLEOTIDE SEQUENCE [LARGE SCALE GENOMIC DNA]</scope>
    <source>
        <strain evidence="9 10">0216</strain>
    </source>
</reference>
<keyword evidence="7" id="KW-1133">Transmembrane helix</keyword>
<evidence type="ECO:0000256" key="6">
    <source>
        <dbReference type="PROSITE-ProRule" id="PRU00433"/>
    </source>
</evidence>
<dbReference type="InterPro" id="IPR051811">
    <property type="entry name" value="Cytochrome_c550/c551-like"/>
</dbReference>
<comment type="caution">
    <text evidence="9">The sequence shown here is derived from an EMBL/GenBank/DDBJ whole genome shotgun (WGS) entry which is preliminary data.</text>
</comment>
<evidence type="ECO:0000256" key="7">
    <source>
        <dbReference type="SAM" id="Phobius"/>
    </source>
</evidence>
<organism evidence="9 10">
    <name type="scientific">Cyanobacterium aponinum 0216</name>
    <dbReference type="NCBI Taxonomy" id="2676140"/>
    <lineage>
        <taxon>Bacteria</taxon>
        <taxon>Bacillati</taxon>
        <taxon>Cyanobacteriota</taxon>
        <taxon>Cyanophyceae</taxon>
        <taxon>Oscillatoriophycideae</taxon>
        <taxon>Chroococcales</taxon>
        <taxon>Geminocystaceae</taxon>
        <taxon>Cyanobacterium</taxon>
    </lineage>
</organism>
<proteinExistence type="predicted"/>
<evidence type="ECO:0000259" key="8">
    <source>
        <dbReference type="PROSITE" id="PS51007"/>
    </source>
</evidence>
<dbReference type="EMBL" id="WMIA01000011">
    <property type="protein sequence ID" value="MTF39261.1"/>
    <property type="molecule type" value="Genomic_DNA"/>
</dbReference>
<keyword evidence="3 6" id="KW-0479">Metal-binding</keyword>
<dbReference type="GO" id="GO:0046872">
    <property type="term" value="F:metal ion binding"/>
    <property type="evidence" value="ECO:0007669"/>
    <property type="project" value="UniProtKB-KW"/>
</dbReference>
<dbReference type="SUPFAM" id="SSF46626">
    <property type="entry name" value="Cytochrome c"/>
    <property type="match status" value="1"/>
</dbReference>
<dbReference type="Pfam" id="PF13442">
    <property type="entry name" value="Cytochrome_CBB3"/>
    <property type="match status" value="1"/>
</dbReference>